<sequence length="686" mass="75177">MSYNTGPIPLYKVQKEPYTIEAPGYSPVENETIPRRHPKAKDGLLERPAPGVNTTFDLLKRSAEKYGDEPAVGSRKLIKIHKEKKKIPKVVDGETIEVDKEWSYFELSDYTYLTYKEYLEQVLQVGAGLRKLGLSPENRVHLFASTSPQWLGMAHACASQSMTIVTAYDTLGEAGVEHSLVQSEPNAMFVDPHLLKTVVKPLKKATSVKYLIYNQASHQQVPDSDIEQFKSQHPELTVLSYEEVRALGEDNPIDPVPPKAESIFCIMYTSGSTGPPKGCPVSHQGFVAAVGGLFSVMDEAVSHNECVLAYLPLAHIFELVLENLVVFVGGTLGYGSPRTLSDSSMRNCPGDMRAFRPTVMVGVPQIWETIRKGVEAKVNSAGLLTRSVFWSAFNLKSFLVKQGLPFQTVFDNVVFKAVRTMTGGRLRFVVNGASGIATGTQHFFSMVVAPMSNGYGLTETCGNGILGCPLQYTTEAIGPVTAAVEIKLVSLPDLDYTTTTNPPQGEILIRGLPVLQEYFKNEEETAKAITKDGWFRTGDIGQIDPDGHLRVIDRLKNLVKLQGGEYIALEKLEAIYRGAPFVQNVMVHGDSSSPRPIAVVLANDKVLAEKAKELGVEEKNMHSDKKVRDAVLKSMQAVAKKNGLSGMETVQGVVVVDDEWTPDNVSTCVILARCCPNILTDGNRVS</sequence>
<dbReference type="AlphaFoldDB" id="A0AAN7BZQ2"/>
<evidence type="ECO:0000256" key="1">
    <source>
        <dbReference type="ARBA" id="ARBA00006432"/>
    </source>
</evidence>
<dbReference type="PANTHER" id="PTHR43272:SF83">
    <property type="entry name" value="ACYL-COA SYNTHETASE LONG-CHAIN, ISOFORM J"/>
    <property type="match status" value="1"/>
</dbReference>
<dbReference type="GO" id="GO:0005524">
    <property type="term" value="F:ATP binding"/>
    <property type="evidence" value="ECO:0007669"/>
    <property type="project" value="UniProtKB-KW"/>
</dbReference>
<evidence type="ECO:0000256" key="2">
    <source>
        <dbReference type="ARBA" id="ARBA00022598"/>
    </source>
</evidence>
<dbReference type="GO" id="GO:0005886">
    <property type="term" value="C:plasma membrane"/>
    <property type="evidence" value="ECO:0007669"/>
    <property type="project" value="TreeGrafter"/>
</dbReference>
<keyword evidence="4" id="KW-0067">ATP-binding</keyword>
<proteinExistence type="inferred from homology"/>
<keyword evidence="2 7" id="KW-0436">Ligase</keyword>
<name>A0AAN7BZQ2_9PEZI</name>
<protein>
    <submittedName>
        <fullName evidence="7">Long-chain-fatty-acid--CoA ligase 1</fullName>
    </submittedName>
</protein>
<dbReference type="PANTHER" id="PTHR43272">
    <property type="entry name" value="LONG-CHAIN-FATTY-ACID--COA LIGASE"/>
    <property type="match status" value="1"/>
</dbReference>
<evidence type="ECO:0000313" key="8">
    <source>
        <dbReference type="Proteomes" id="UP001301958"/>
    </source>
</evidence>
<evidence type="ECO:0000259" key="6">
    <source>
        <dbReference type="Pfam" id="PF00501"/>
    </source>
</evidence>
<organism evidence="7 8">
    <name type="scientific">Podospora fimiseda</name>
    <dbReference type="NCBI Taxonomy" id="252190"/>
    <lineage>
        <taxon>Eukaryota</taxon>
        <taxon>Fungi</taxon>
        <taxon>Dikarya</taxon>
        <taxon>Ascomycota</taxon>
        <taxon>Pezizomycotina</taxon>
        <taxon>Sordariomycetes</taxon>
        <taxon>Sordariomycetidae</taxon>
        <taxon>Sordariales</taxon>
        <taxon>Podosporaceae</taxon>
        <taxon>Podospora</taxon>
    </lineage>
</organism>
<dbReference type="PROSITE" id="PS00455">
    <property type="entry name" value="AMP_BINDING"/>
    <property type="match status" value="1"/>
</dbReference>
<dbReference type="GO" id="GO:0005811">
    <property type="term" value="C:lipid droplet"/>
    <property type="evidence" value="ECO:0007669"/>
    <property type="project" value="TreeGrafter"/>
</dbReference>
<comment type="similarity">
    <text evidence="1">Belongs to the ATP-dependent AMP-binding enzyme family.</text>
</comment>
<comment type="caution">
    <text evidence="7">The sequence shown here is derived from an EMBL/GenBank/DDBJ whole genome shotgun (WGS) entry which is preliminary data.</text>
</comment>
<dbReference type="InterPro" id="IPR020845">
    <property type="entry name" value="AMP-binding_CS"/>
</dbReference>
<dbReference type="InterPro" id="IPR000873">
    <property type="entry name" value="AMP-dep_synth/lig_dom"/>
</dbReference>
<dbReference type="Proteomes" id="UP001301958">
    <property type="component" value="Unassembled WGS sequence"/>
</dbReference>
<dbReference type="Gene3D" id="3.40.50.12780">
    <property type="entry name" value="N-terminal domain of ligase-like"/>
    <property type="match status" value="1"/>
</dbReference>
<accession>A0AAN7BZQ2</accession>
<feature type="domain" description="AMP-dependent synthetase/ligase" evidence="6">
    <location>
        <begin position="108"/>
        <end position="519"/>
    </location>
</feature>
<reference evidence="7" key="1">
    <citation type="journal article" date="2023" name="Mol. Phylogenet. Evol.">
        <title>Genome-scale phylogeny and comparative genomics of the fungal order Sordariales.</title>
        <authorList>
            <person name="Hensen N."/>
            <person name="Bonometti L."/>
            <person name="Westerberg I."/>
            <person name="Brannstrom I.O."/>
            <person name="Guillou S."/>
            <person name="Cros-Aarteil S."/>
            <person name="Calhoun S."/>
            <person name="Haridas S."/>
            <person name="Kuo A."/>
            <person name="Mondo S."/>
            <person name="Pangilinan J."/>
            <person name="Riley R."/>
            <person name="LaButti K."/>
            <person name="Andreopoulos B."/>
            <person name="Lipzen A."/>
            <person name="Chen C."/>
            <person name="Yan M."/>
            <person name="Daum C."/>
            <person name="Ng V."/>
            <person name="Clum A."/>
            <person name="Steindorff A."/>
            <person name="Ohm R.A."/>
            <person name="Martin F."/>
            <person name="Silar P."/>
            <person name="Natvig D.O."/>
            <person name="Lalanne C."/>
            <person name="Gautier V."/>
            <person name="Ament-Velasquez S.L."/>
            <person name="Kruys A."/>
            <person name="Hutchinson M.I."/>
            <person name="Powell A.J."/>
            <person name="Barry K."/>
            <person name="Miller A.N."/>
            <person name="Grigoriev I.V."/>
            <person name="Debuchy R."/>
            <person name="Gladieux P."/>
            <person name="Hiltunen Thoren M."/>
            <person name="Johannesson H."/>
        </authorList>
    </citation>
    <scope>NUCLEOTIDE SEQUENCE</scope>
    <source>
        <strain evidence="7">CBS 990.96</strain>
    </source>
</reference>
<evidence type="ECO:0000256" key="5">
    <source>
        <dbReference type="ARBA" id="ARBA00036813"/>
    </source>
</evidence>
<dbReference type="GO" id="GO:0004467">
    <property type="term" value="F:long-chain fatty acid-CoA ligase activity"/>
    <property type="evidence" value="ECO:0007669"/>
    <property type="project" value="UniProtKB-EC"/>
</dbReference>
<dbReference type="GO" id="GO:0005783">
    <property type="term" value="C:endoplasmic reticulum"/>
    <property type="evidence" value="ECO:0007669"/>
    <property type="project" value="TreeGrafter"/>
</dbReference>
<dbReference type="EMBL" id="MU865287">
    <property type="protein sequence ID" value="KAK4232605.1"/>
    <property type="molecule type" value="Genomic_DNA"/>
</dbReference>
<keyword evidence="8" id="KW-1185">Reference proteome</keyword>
<dbReference type="InterPro" id="IPR042099">
    <property type="entry name" value="ANL_N_sf"/>
</dbReference>
<evidence type="ECO:0000313" key="7">
    <source>
        <dbReference type="EMBL" id="KAK4232605.1"/>
    </source>
</evidence>
<comment type="catalytic activity">
    <reaction evidence="5">
        <text>a long-chain fatty acid + ATP + CoA = a long-chain fatty acyl-CoA + AMP + diphosphate</text>
        <dbReference type="Rhea" id="RHEA:15421"/>
        <dbReference type="ChEBI" id="CHEBI:30616"/>
        <dbReference type="ChEBI" id="CHEBI:33019"/>
        <dbReference type="ChEBI" id="CHEBI:57287"/>
        <dbReference type="ChEBI" id="CHEBI:57560"/>
        <dbReference type="ChEBI" id="CHEBI:83139"/>
        <dbReference type="ChEBI" id="CHEBI:456215"/>
        <dbReference type="EC" id="6.2.1.3"/>
    </reaction>
</comment>
<dbReference type="Pfam" id="PF00501">
    <property type="entry name" value="AMP-binding"/>
    <property type="match status" value="1"/>
</dbReference>
<dbReference type="GO" id="GO:0035336">
    <property type="term" value="P:long-chain fatty-acyl-CoA metabolic process"/>
    <property type="evidence" value="ECO:0007669"/>
    <property type="project" value="TreeGrafter"/>
</dbReference>
<keyword evidence="3" id="KW-0547">Nucleotide-binding</keyword>
<evidence type="ECO:0000256" key="3">
    <source>
        <dbReference type="ARBA" id="ARBA00022741"/>
    </source>
</evidence>
<dbReference type="SUPFAM" id="SSF56801">
    <property type="entry name" value="Acetyl-CoA synthetase-like"/>
    <property type="match status" value="1"/>
</dbReference>
<reference evidence="7" key="2">
    <citation type="submission" date="2023-05" db="EMBL/GenBank/DDBJ databases">
        <authorList>
            <consortium name="Lawrence Berkeley National Laboratory"/>
            <person name="Steindorff A."/>
            <person name="Hensen N."/>
            <person name="Bonometti L."/>
            <person name="Westerberg I."/>
            <person name="Brannstrom I.O."/>
            <person name="Guillou S."/>
            <person name="Cros-Aarteil S."/>
            <person name="Calhoun S."/>
            <person name="Haridas S."/>
            <person name="Kuo A."/>
            <person name="Mondo S."/>
            <person name="Pangilinan J."/>
            <person name="Riley R."/>
            <person name="Labutti K."/>
            <person name="Andreopoulos B."/>
            <person name="Lipzen A."/>
            <person name="Chen C."/>
            <person name="Yanf M."/>
            <person name="Daum C."/>
            <person name="Ng V."/>
            <person name="Clum A."/>
            <person name="Ohm R."/>
            <person name="Martin F."/>
            <person name="Silar P."/>
            <person name="Natvig D."/>
            <person name="Lalanne C."/>
            <person name="Gautier V."/>
            <person name="Ament-Velasquez S.L."/>
            <person name="Kruys A."/>
            <person name="Hutchinson M.I."/>
            <person name="Powell A.J."/>
            <person name="Barry K."/>
            <person name="Miller A.N."/>
            <person name="Grigoriev I.V."/>
            <person name="Debuchy R."/>
            <person name="Gladieux P."/>
            <person name="Thoren M.H."/>
            <person name="Johannesson H."/>
        </authorList>
    </citation>
    <scope>NUCLEOTIDE SEQUENCE</scope>
    <source>
        <strain evidence="7">CBS 990.96</strain>
    </source>
</reference>
<evidence type="ECO:0000256" key="4">
    <source>
        <dbReference type="ARBA" id="ARBA00022840"/>
    </source>
</evidence>
<gene>
    <name evidence="7" type="ORF">QBC38DRAFT_6192</name>
</gene>